<dbReference type="Pfam" id="PF23440">
    <property type="entry name" value="BROMI_C"/>
    <property type="match status" value="1"/>
</dbReference>
<evidence type="ECO:0000259" key="1">
    <source>
        <dbReference type="Pfam" id="PF14961"/>
    </source>
</evidence>
<dbReference type="GO" id="GO:1905515">
    <property type="term" value="P:non-motile cilium assembly"/>
    <property type="evidence" value="ECO:0007669"/>
    <property type="project" value="TreeGrafter"/>
</dbReference>
<evidence type="ECO:0000313" key="4">
    <source>
        <dbReference type="Proteomes" id="UP001163046"/>
    </source>
</evidence>
<feature type="domain" description="BROMI C-terminal Rab TBC-like" evidence="2">
    <location>
        <begin position="161"/>
        <end position="249"/>
    </location>
</feature>
<dbReference type="InterPro" id="IPR039156">
    <property type="entry name" value="PHAF1/BROMI"/>
</dbReference>
<gene>
    <name evidence="3" type="ORF">OS493_005080</name>
</gene>
<sequence>MNECVAYMNERYNKKLQVSKCEKFGYGVMVTQIAATAPGMVALEKRGFLKRLVHDIWTVFESGQDRNLLVLESNTWISLNNLLSVFSAFPAVYEVLADAYRPSTSSSEIEETITSRDAYCAPVSIMDLVDRFIMIDSEEKFHSLFNFEQSHHFGLRVLSVLCSCLDTFLFLECRYRFQELLLQSQLDNRLDNGKDYIIDMCSVETNHILVKTYLVGGASERIIPGRILTEELDNPYPWPLFSSYPPPKTIFQLNKFPR</sequence>
<protein>
    <submittedName>
        <fullName evidence="3">Uncharacterized protein</fullName>
    </submittedName>
</protein>
<dbReference type="PANTHER" id="PTHR13465">
    <property type="entry name" value="UPF0183 PROTEIN"/>
    <property type="match status" value="1"/>
</dbReference>
<reference evidence="3" key="1">
    <citation type="submission" date="2023-01" db="EMBL/GenBank/DDBJ databases">
        <title>Genome assembly of the deep-sea coral Lophelia pertusa.</title>
        <authorList>
            <person name="Herrera S."/>
            <person name="Cordes E."/>
        </authorList>
    </citation>
    <scope>NUCLEOTIDE SEQUENCE</scope>
    <source>
        <strain evidence="3">USNM1676648</strain>
        <tissue evidence="3">Polyp</tissue>
    </source>
</reference>
<dbReference type="OrthoDB" id="1668230at2759"/>
<dbReference type="Pfam" id="PF14961">
    <property type="entry name" value="BROMI"/>
    <property type="match status" value="1"/>
</dbReference>
<organism evidence="3 4">
    <name type="scientific">Desmophyllum pertusum</name>
    <dbReference type="NCBI Taxonomy" id="174260"/>
    <lineage>
        <taxon>Eukaryota</taxon>
        <taxon>Metazoa</taxon>
        <taxon>Cnidaria</taxon>
        <taxon>Anthozoa</taxon>
        <taxon>Hexacorallia</taxon>
        <taxon>Scleractinia</taxon>
        <taxon>Caryophylliina</taxon>
        <taxon>Caryophylliidae</taxon>
        <taxon>Desmophyllum</taxon>
    </lineage>
</organism>
<dbReference type="Proteomes" id="UP001163046">
    <property type="component" value="Unassembled WGS sequence"/>
</dbReference>
<feature type="domain" description="BROMI middle region" evidence="1">
    <location>
        <begin position="1"/>
        <end position="143"/>
    </location>
</feature>
<proteinExistence type="predicted"/>
<dbReference type="AlphaFoldDB" id="A0A9W9Z3L9"/>
<comment type="caution">
    <text evidence="3">The sequence shown here is derived from an EMBL/GenBank/DDBJ whole genome shotgun (WGS) entry which is preliminary data.</text>
</comment>
<keyword evidence="4" id="KW-1185">Reference proteome</keyword>
<dbReference type="InterPro" id="IPR055392">
    <property type="entry name" value="BROMI_C"/>
</dbReference>
<dbReference type="EMBL" id="MU826827">
    <property type="protein sequence ID" value="KAJ7374733.1"/>
    <property type="molecule type" value="Genomic_DNA"/>
</dbReference>
<dbReference type="PANTHER" id="PTHR13465:SF3">
    <property type="entry name" value="PROTEIN BROAD-MINDED"/>
    <property type="match status" value="1"/>
</dbReference>
<name>A0A9W9Z3L9_9CNID</name>
<dbReference type="InterPro" id="IPR032735">
    <property type="entry name" value="BROMI_M"/>
</dbReference>
<evidence type="ECO:0000259" key="2">
    <source>
        <dbReference type="Pfam" id="PF23440"/>
    </source>
</evidence>
<evidence type="ECO:0000313" key="3">
    <source>
        <dbReference type="EMBL" id="KAJ7374733.1"/>
    </source>
</evidence>
<accession>A0A9W9Z3L9</accession>